<evidence type="ECO:0000313" key="2">
    <source>
        <dbReference type="EMBL" id="KAL0439526.1"/>
    </source>
</evidence>
<dbReference type="Gene3D" id="3.60.10.10">
    <property type="entry name" value="Endonuclease/exonuclease/phosphatase"/>
    <property type="match status" value="1"/>
</dbReference>
<gene>
    <name evidence="2" type="ORF">Slati_2435600</name>
</gene>
<reference evidence="2" key="2">
    <citation type="journal article" date="2024" name="Plant">
        <title>Genomic evolution and insights into agronomic trait innovations of Sesamum species.</title>
        <authorList>
            <person name="Miao H."/>
            <person name="Wang L."/>
            <person name="Qu L."/>
            <person name="Liu H."/>
            <person name="Sun Y."/>
            <person name="Le M."/>
            <person name="Wang Q."/>
            <person name="Wei S."/>
            <person name="Zheng Y."/>
            <person name="Lin W."/>
            <person name="Duan Y."/>
            <person name="Cao H."/>
            <person name="Xiong S."/>
            <person name="Wang X."/>
            <person name="Wei L."/>
            <person name="Li C."/>
            <person name="Ma Q."/>
            <person name="Ju M."/>
            <person name="Zhao R."/>
            <person name="Li G."/>
            <person name="Mu C."/>
            <person name="Tian Q."/>
            <person name="Mei H."/>
            <person name="Zhang T."/>
            <person name="Gao T."/>
            <person name="Zhang H."/>
        </authorList>
    </citation>
    <scope>NUCLEOTIDE SEQUENCE</scope>
    <source>
        <strain evidence="2">KEN1</strain>
    </source>
</reference>
<dbReference type="SUPFAM" id="SSF56219">
    <property type="entry name" value="DNase I-like"/>
    <property type="match status" value="1"/>
</dbReference>
<proteinExistence type="predicted"/>
<organism evidence="2">
    <name type="scientific">Sesamum latifolium</name>
    <dbReference type="NCBI Taxonomy" id="2727402"/>
    <lineage>
        <taxon>Eukaryota</taxon>
        <taxon>Viridiplantae</taxon>
        <taxon>Streptophyta</taxon>
        <taxon>Embryophyta</taxon>
        <taxon>Tracheophyta</taxon>
        <taxon>Spermatophyta</taxon>
        <taxon>Magnoliopsida</taxon>
        <taxon>eudicotyledons</taxon>
        <taxon>Gunneridae</taxon>
        <taxon>Pentapetalae</taxon>
        <taxon>asterids</taxon>
        <taxon>lamiids</taxon>
        <taxon>Lamiales</taxon>
        <taxon>Pedaliaceae</taxon>
        <taxon>Sesamum</taxon>
    </lineage>
</organism>
<feature type="region of interest" description="Disordered" evidence="1">
    <location>
        <begin position="89"/>
        <end position="121"/>
    </location>
</feature>
<accession>A0AAW2WHS5</accession>
<dbReference type="AlphaFoldDB" id="A0AAW2WHS5"/>
<comment type="caution">
    <text evidence="2">The sequence shown here is derived from an EMBL/GenBank/DDBJ whole genome shotgun (WGS) entry which is preliminary data.</text>
</comment>
<evidence type="ECO:0008006" key="3">
    <source>
        <dbReference type="Google" id="ProtNLM"/>
    </source>
</evidence>
<protein>
    <recommendedName>
        <fullName evidence="3">DUF4283 domain-containing protein</fullName>
    </recommendedName>
</protein>
<dbReference type="EMBL" id="JACGWN010000008">
    <property type="protein sequence ID" value="KAL0439526.1"/>
    <property type="molecule type" value="Genomic_DNA"/>
</dbReference>
<evidence type="ECO:0000256" key="1">
    <source>
        <dbReference type="SAM" id="MobiDB-lite"/>
    </source>
</evidence>
<name>A0AAW2WHS5_9LAMI</name>
<sequence length="206" mass="23121">MLSPRPARDWILPRVCVMMDFNATLPKHIVMIFPGEDGNEQPYIVDVEYEWIPSKCLTCRSLGRTTAGCPSTKKPAKPPVAVYVQKPPSRIPKEPSAVDDPANAKHAAGGVDSHNNSPRFSPTAHKGNRIWLAWDETEVEVDILIVHYQCIHCRVFVKRAHLSSLVTVVYGHNEVVPRRELWKQLSSILDNMGDDPWLVMGDFNGS</sequence>
<reference evidence="2" key="1">
    <citation type="submission" date="2020-06" db="EMBL/GenBank/DDBJ databases">
        <authorList>
            <person name="Li T."/>
            <person name="Hu X."/>
            <person name="Zhang T."/>
            <person name="Song X."/>
            <person name="Zhang H."/>
            <person name="Dai N."/>
            <person name="Sheng W."/>
            <person name="Hou X."/>
            <person name="Wei L."/>
        </authorList>
    </citation>
    <scope>NUCLEOTIDE SEQUENCE</scope>
    <source>
        <strain evidence="2">KEN1</strain>
        <tissue evidence="2">Leaf</tissue>
    </source>
</reference>
<dbReference type="InterPro" id="IPR036691">
    <property type="entry name" value="Endo/exonu/phosph_ase_sf"/>
</dbReference>